<sequence length="115" mass="13034">MQIQITGHHVEVTDALKDYVHDKFKRLERHFDNLVDSHVILSVEKLRQKAEANLLISGNRLHAETTNEDMYAAIDGMVDKLDRQLVKHKEKVTDHHRREGAAQKASAGAADVDAE</sequence>
<comment type="caution">
    <text evidence="7">The sequence shown here is derived from an EMBL/GenBank/DDBJ whole genome shotgun (WGS) entry which is preliminary data.</text>
</comment>
<dbReference type="SUPFAM" id="SSF69754">
    <property type="entry name" value="Ribosome binding protein Y (YfiA homologue)"/>
    <property type="match status" value="1"/>
</dbReference>
<dbReference type="CDD" id="cd00552">
    <property type="entry name" value="RaiA"/>
    <property type="match status" value="1"/>
</dbReference>
<evidence type="ECO:0000256" key="5">
    <source>
        <dbReference type="ARBA" id="ARBA00041319"/>
    </source>
</evidence>
<feature type="compositionally biased region" description="Low complexity" evidence="6">
    <location>
        <begin position="102"/>
        <end position="115"/>
    </location>
</feature>
<dbReference type="PANTHER" id="PTHR33231">
    <property type="entry name" value="30S RIBOSOMAL PROTEIN"/>
    <property type="match status" value="1"/>
</dbReference>
<evidence type="ECO:0000313" key="8">
    <source>
        <dbReference type="Proteomes" id="UP000275461"/>
    </source>
</evidence>
<evidence type="ECO:0000256" key="6">
    <source>
        <dbReference type="SAM" id="MobiDB-lite"/>
    </source>
</evidence>
<feature type="compositionally biased region" description="Basic and acidic residues" evidence="6">
    <location>
        <begin position="87"/>
        <end position="101"/>
    </location>
</feature>
<evidence type="ECO:0000256" key="1">
    <source>
        <dbReference type="ARBA" id="ARBA00022845"/>
    </source>
</evidence>
<keyword evidence="8" id="KW-1185">Reference proteome</keyword>
<dbReference type="Gene3D" id="3.30.160.100">
    <property type="entry name" value="Ribosome hibernation promotion factor-like"/>
    <property type="match status" value="1"/>
</dbReference>
<feature type="region of interest" description="Disordered" evidence="6">
    <location>
        <begin position="87"/>
        <end position="115"/>
    </location>
</feature>
<dbReference type="InterPro" id="IPR050574">
    <property type="entry name" value="HPF/YfiA_ribosome-assoc"/>
</dbReference>
<evidence type="ECO:0000256" key="3">
    <source>
        <dbReference type="ARBA" id="ARBA00038695"/>
    </source>
</evidence>
<evidence type="ECO:0000256" key="2">
    <source>
        <dbReference type="ARBA" id="ARBA00038434"/>
    </source>
</evidence>
<name>A0A498BRV3_9GAMM</name>
<keyword evidence="1" id="KW-0810">Translation regulation</keyword>
<comment type="similarity">
    <text evidence="2">Belongs to the HPF/YfiA ribosome-associated protein family. Short HPF subfamily.</text>
</comment>
<reference evidence="7 8" key="1">
    <citation type="submission" date="2018-10" db="EMBL/GenBank/DDBJ databases">
        <title>Genomic Encyclopedia of Type Strains, Phase IV (KMG-IV): sequencing the most valuable type-strain genomes for metagenomic binning, comparative biology and taxonomic classification.</title>
        <authorList>
            <person name="Goeker M."/>
        </authorList>
    </citation>
    <scope>NUCLEOTIDE SEQUENCE [LARGE SCALE GENOMIC DNA]</scope>
    <source>
        <strain evidence="7 8">DSM 12769</strain>
    </source>
</reference>
<proteinExistence type="inferred from homology"/>
<dbReference type="AlphaFoldDB" id="A0A498BRV3"/>
<dbReference type="InterPro" id="IPR036567">
    <property type="entry name" value="RHF-like"/>
</dbReference>
<dbReference type="PANTHER" id="PTHR33231:SF1">
    <property type="entry name" value="30S RIBOSOMAL PROTEIN"/>
    <property type="match status" value="1"/>
</dbReference>
<dbReference type="OrthoDB" id="9795980at2"/>
<evidence type="ECO:0000313" key="7">
    <source>
        <dbReference type="EMBL" id="RLK46272.1"/>
    </source>
</evidence>
<dbReference type="GO" id="GO:0043024">
    <property type="term" value="F:ribosomal small subunit binding"/>
    <property type="evidence" value="ECO:0007669"/>
    <property type="project" value="TreeGrafter"/>
</dbReference>
<gene>
    <name evidence="7" type="ORF">DFR31_2719</name>
</gene>
<dbReference type="GO" id="GO:0045900">
    <property type="term" value="P:negative regulation of translational elongation"/>
    <property type="evidence" value="ECO:0007669"/>
    <property type="project" value="TreeGrafter"/>
</dbReference>
<dbReference type="Pfam" id="PF02482">
    <property type="entry name" value="Ribosomal_S30AE"/>
    <property type="match status" value="1"/>
</dbReference>
<dbReference type="FunFam" id="3.30.160.100:FF:000001">
    <property type="entry name" value="Ribosome hibernation promoting factor"/>
    <property type="match status" value="1"/>
</dbReference>
<organism evidence="7 8">
    <name type="scientific">Alkalispirillum mobile</name>
    <dbReference type="NCBI Taxonomy" id="85925"/>
    <lineage>
        <taxon>Bacteria</taxon>
        <taxon>Pseudomonadati</taxon>
        <taxon>Pseudomonadota</taxon>
        <taxon>Gammaproteobacteria</taxon>
        <taxon>Chromatiales</taxon>
        <taxon>Ectothiorhodospiraceae</taxon>
        <taxon>Alkalispirillum</taxon>
    </lineage>
</organism>
<dbReference type="EMBL" id="RCDA01000008">
    <property type="protein sequence ID" value="RLK46272.1"/>
    <property type="molecule type" value="Genomic_DNA"/>
</dbReference>
<dbReference type="GO" id="GO:0022627">
    <property type="term" value="C:cytosolic small ribosomal subunit"/>
    <property type="evidence" value="ECO:0007669"/>
    <property type="project" value="TreeGrafter"/>
</dbReference>
<protein>
    <recommendedName>
        <fullName evidence="4">Ribosome hibernation promoting factor</fullName>
    </recommendedName>
    <alternativeName>
        <fullName evidence="5">Hibernation factor HPF</fullName>
    </alternativeName>
</protein>
<accession>A0A498BRV3</accession>
<dbReference type="InterPro" id="IPR003489">
    <property type="entry name" value="RHF/RaiA"/>
</dbReference>
<dbReference type="NCBIfam" id="TIGR00741">
    <property type="entry name" value="yfiA"/>
    <property type="match status" value="1"/>
</dbReference>
<dbReference type="RefSeq" id="WP_121443218.1">
    <property type="nucleotide sequence ID" value="NZ_RCDA01000008.1"/>
</dbReference>
<dbReference type="Proteomes" id="UP000275461">
    <property type="component" value="Unassembled WGS sequence"/>
</dbReference>
<comment type="subunit">
    <text evidence="3">Associates exclusively with 100S ribosomes, which are dimers of 70S ribosomes.</text>
</comment>
<evidence type="ECO:0000256" key="4">
    <source>
        <dbReference type="ARBA" id="ARBA00041148"/>
    </source>
</evidence>